<proteinExistence type="predicted"/>
<dbReference type="Gene3D" id="2.10.109.10">
    <property type="entry name" value="Umud Fragment, subunit A"/>
    <property type="match status" value="1"/>
</dbReference>
<reference evidence="5 6" key="1">
    <citation type="submission" date="2020-05" db="EMBL/GenBank/DDBJ databases">
        <title>Draft genome sequence of Desulfovibrio sp. strain HN2T.</title>
        <authorList>
            <person name="Ueno A."/>
            <person name="Tamazawa S."/>
            <person name="Tamamura S."/>
            <person name="Murakami T."/>
            <person name="Kiyama T."/>
            <person name="Inomata H."/>
            <person name="Amano Y."/>
            <person name="Miyakawa K."/>
            <person name="Tamaki H."/>
            <person name="Naganuma T."/>
            <person name="Kaneko K."/>
        </authorList>
    </citation>
    <scope>NUCLEOTIDE SEQUENCE [LARGE SCALE GENOMIC DNA]</scope>
    <source>
        <strain evidence="5 6">HN2</strain>
    </source>
</reference>
<dbReference type="GO" id="GO:0003677">
    <property type="term" value="F:DNA binding"/>
    <property type="evidence" value="ECO:0007669"/>
    <property type="project" value="UniProtKB-KW"/>
</dbReference>
<dbReference type="SUPFAM" id="SSF47413">
    <property type="entry name" value="lambda repressor-like DNA-binding domains"/>
    <property type="match status" value="1"/>
</dbReference>
<evidence type="ECO:0000313" key="5">
    <source>
        <dbReference type="EMBL" id="GFM32665.1"/>
    </source>
</evidence>
<dbReference type="AlphaFoldDB" id="A0A7J0BHT2"/>
<organism evidence="5 6">
    <name type="scientific">Desulfovibrio subterraneus</name>
    <dbReference type="NCBI Taxonomy" id="2718620"/>
    <lineage>
        <taxon>Bacteria</taxon>
        <taxon>Pseudomonadati</taxon>
        <taxon>Thermodesulfobacteriota</taxon>
        <taxon>Desulfovibrionia</taxon>
        <taxon>Desulfovibrionales</taxon>
        <taxon>Desulfovibrionaceae</taxon>
        <taxon>Desulfovibrio</taxon>
    </lineage>
</organism>
<keyword evidence="6" id="KW-1185">Reference proteome</keyword>
<dbReference type="Proteomes" id="UP000503840">
    <property type="component" value="Unassembled WGS sequence"/>
</dbReference>
<name>A0A7J0BHT2_9BACT</name>
<dbReference type="PROSITE" id="PS50943">
    <property type="entry name" value="HTH_CROC1"/>
    <property type="match status" value="1"/>
</dbReference>
<evidence type="ECO:0000256" key="3">
    <source>
        <dbReference type="ARBA" id="ARBA00023163"/>
    </source>
</evidence>
<dbReference type="InterPro" id="IPR010744">
    <property type="entry name" value="Phage_CI_N"/>
</dbReference>
<sequence>MSTFDEVFERIKLSTHTRTQVELAEVLDIRQSSISDAKRRNSVPSDWYMKLFEKFGLNPDWLKKGVGPMYLRTEQGYEPLEGPAAGRVFEDSAKFGDPDARNAVVTIHSMQCETDDNGQRVLKGIGKLCIPQSFAGTNIQVLRVEASGMEPLIHKGAYVGLDTNQKNVLSGEIYGVFVPYEGISLKRLFLDAANNRFIMRSENQSHPEQSLPVEKRAEAIIGRVAWVLQTL</sequence>
<dbReference type="SUPFAM" id="SSF51306">
    <property type="entry name" value="LexA/Signal peptidase"/>
    <property type="match status" value="1"/>
</dbReference>
<evidence type="ECO:0000256" key="1">
    <source>
        <dbReference type="ARBA" id="ARBA00023015"/>
    </source>
</evidence>
<dbReference type="Pfam" id="PF07022">
    <property type="entry name" value="Phage_CI_repr"/>
    <property type="match status" value="1"/>
</dbReference>
<dbReference type="RefSeq" id="WP_174404356.1">
    <property type="nucleotide sequence ID" value="NZ_BLVO01000012.1"/>
</dbReference>
<keyword evidence="1" id="KW-0805">Transcription regulation</keyword>
<dbReference type="GO" id="GO:0045892">
    <property type="term" value="P:negative regulation of DNA-templated transcription"/>
    <property type="evidence" value="ECO:0007669"/>
    <property type="project" value="InterPro"/>
</dbReference>
<evidence type="ECO:0000259" key="4">
    <source>
        <dbReference type="PROSITE" id="PS50943"/>
    </source>
</evidence>
<dbReference type="Pfam" id="PF00717">
    <property type="entry name" value="Peptidase_S24"/>
    <property type="match status" value="1"/>
</dbReference>
<evidence type="ECO:0000313" key="6">
    <source>
        <dbReference type="Proteomes" id="UP000503840"/>
    </source>
</evidence>
<dbReference type="EMBL" id="BLVO01000012">
    <property type="protein sequence ID" value="GFM32665.1"/>
    <property type="molecule type" value="Genomic_DNA"/>
</dbReference>
<gene>
    <name evidence="5" type="ORF">DSM101010T_10300</name>
</gene>
<keyword evidence="2 5" id="KW-0238">DNA-binding</keyword>
<evidence type="ECO:0000256" key="2">
    <source>
        <dbReference type="ARBA" id="ARBA00023125"/>
    </source>
</evidence>
<dbReference type="PANTHER" id="PTHR40661">
    <property type="match status" value="1"/>
</dbReference>
<accession>A0A7J0BHT2</accession>
<protein>
    <submittedName>
        <fullName evidence="5">DNA-binding protein</fullName>
    </submittedName>
</protein>
<dbReference type="InterPro" id="IPR015927">
    <property type="entry name" value="Peptidase_S24_S26A/B/C"/>
</dbReference>
<dbReference type="InterPro" id="IPR001387">
    <property type="entry name" value="Cro/C1-type_HTH"/>
</dbReference>
<dbReference type="PANTHER" id="PTHR40661:SF3">
    <property type="entry name" value="FELS-1 PROPHAGE TRANSCRIPTIONAL REGULATOR"/>
    <property type="match status" value="1"/>
</dbReference>
<dbReference type="CDD" id="cd06462">
    <property type="entry name" value="Peptidase_S24_S26"/>
    <property type="match status" value="1"/>
</dbReference>
<dbReference type="InterPro" id="IPR010982">
    <property type="entry name" value="Lambda_DNA-bd_dom_sf"/>
</dbReference>
<keyword evidence="3" id="KW-0804">Transcription</keyword>
<dbReference type="InterPro" id="IPR036286">
    <property type="entry name" value="LexA/Signal_pep-like_sf"/>
</dbReference>
<comment type="caution">
    <text evidence="5">The sequence shown here is derived from an EMBL/GenBank/DDBJ whole genome shotgun (WGS) entry which is preliminary data.</text>
</comment>
<feature type="domain" description="HTH cro/C1-type" evidence="4">
    <location>
        <begin position="19"/>
        <end position="62"/>
    </location>
</feature>
<dbReference type="Gene3D" id="1.10.260.40">
    <property type="entry name" value="lambda repressor-like DNA-binding domains"/>
    <property type="match status" value="1"/>
</dbReference>
<dbReference type="CDD" id="cd00093">
    <property type="entry name" value="HTH_XRE"/>
    <property type="match status" value="1"/>
</dbReference>